<feature type="compositionally biased region" description="Polar residues" evidence="1">
    <location>
        <begin position="593"/>
        <end position="609"/>
    </location>
</feature>
<feature type="compositionally biased region" description="Polar residues" evidence="1">
    <location>
        <begin position="386"/>
        <end position="398"/>
    </location>
</feature>
<evidence type="ECO:0000259" key="2">
    <source>
        <dbReference type="Pfam" id="PF25909"/>
    </source>
</evidence>
<feature type="region of interest" description="Disordered" evidence="1">
    <location>
        <begin position="238"/>
        <end position="300"/>
    </location>
</feature>
<feature type="compositionally biased region" description="Basic and acidic residues" evidence="1">
    <location>
        <begin position="247"/>
        <end position="262"/>
    </location>
</feature>
<feature type="compositionally biased region" description="Basic residues" evidence="1">
    <location>
        <begin position="707"/>
        <end position="718"/>
    </location>
</feature>
<feature type="compositionally biased region" description="Low complexity" evidence="1">
    <location>
        <begin position="663"/>
        <end position="683"/>
    </location>
</feature>
<feature type="compositionally biased region" description="Low complexity" evidence="1">
    <location>
        <begin position="559"/>
        <end position="570"/>
    </location>
</feature>
<proteinExistence type="predicted"/>
<feature type="compositionally biased region" description="Polar residues" evidence="1">
    <location>
        <begin position="407"/>
        <end position="418"/>
    </location>
</feature>
<name>A0A1W5DD62_9LECA</name>
<feature type="region of interest" description="Disordered" evidence="1">
    <location>
        <begin position="20"/>
        <end position="67"/>
    </location>
</feature>
<feature type="compositionally biased region" description="Acidic residues" evidence="1">
    <location>
        <begin position="485"/>
        <end position="497"/>
    </location>
</feature>
<feature type="region of interest" description="Disordered" evidence="1">
    <location>
        <begin position="484"/>
        <end position="541"/>
    </location>
</feature>
<organism evidence="3 4">
    <name type="scientific">Lasallia pustulata</name>
    <dbReference type="NCBI Taxonomy" id="136370"/>
    <lineage>
        <taxon>Eukaryota</taxon>
        <taxon>Fungi</taxon>
        <taxon>Dikarya</taxon>
        <taxon>Ascomycota</taxon>
        <taxon>Pezizomycotina</taxon>
        <taxon>Lecanoromycetes</taxon>
        <taxon>OSLEUM clade</taxon>
        <taxon>Umbilicariomycetidae</taxon>
        <taxon>Umbilicariales</taxon>
        <taxon>Umbilicariaceae</taxon>
        <taxon>Lasallia</taxon>
    </lineage>
</organism>
<feature type="compositionally biased region" description="Basic and acidic residues" evidence="1">
    <location>
        <begin position="686"/>
        <end position="695"/>
    </location>
</feature>
<evidence type="ECO:0000313" key="4">
    <source>
        <dbReference type="Proteomes" id="UP000192927"/>
    </source>
</evidence>
<feature type="region of interest" description="Disordered" evidence="1">
    <location>
        <begin position="433"/>
        <end position="453"/>
    </location>
</feature>
<dbReference type="Proteomes" id="UP000192927">
    <property type="component" value="Unassembled WGS sequence"/>
</dbReference>
<sequence length="718" mass="76890">MFLLPWGTGAKNDKEVAEKARALAAKQQRPAVVEIPLSTKMKRKRRESEDSPSPRTGQHLEKKRTNQMSHVEVARGSGECHGVGAQVNGHPAPAPPPPEVKTPDATMEREHLRDSETCEHLPTGSVAETLSPLQETIEAQFSLEILLKHNELRLIETELAKCQSALEQLRRCQVIPFPATASTIGDMKAVSNGAGAALEPQDVENPPQDPPPWGVSEGPYTRHYARWLIPDSVFGGGSAGELQTPRTAEKSVPESRTRKSVSEKGSVSGQSRSQRGSAGSRLQALPNGYANPREDKGPLILKRSTDGKMVKLVCLNCRRDNFNSAQGFINHCRIAHNRGFASHDAAAIACGEEVDVDEAGSVVGEQTGTGGAGPGLVHPLIRSAHLQKSSPTTPATSTLKRKRTPSKIDTTAQSQSTFPRDVVFRSLNARNHATPELSVPNQTPFSPSPQTPHLSALFAKTGFGGNLSEMVIQAKIKTDLLAELSSEDSEDDEDTAMDDAASPRNRSSNLGTRLPARATMSPAPLERSPSRKGLDSCKPSRKPGYLSSIIARNTAYSSPYASASTPTPSSLGDMPQSLTPANDAVMLDHTSLNLSPNTIESNPAPSLTSDDGMDYENTHSESETSSSDADDDDEVAYVDHVEVENDEDDVGGSESTTSDLGLATAGAKAHPATAARRSSAMRSRSMRAETDERHVSFASPARSIQGRGKKQAARRGDK</sequence>
<dbReference type="AlphaFoldDB" id="A0A1W5DD62"/>
<dbReference type="InterPro" id="IPR058706">
    <property type="entry name" value="zf-C2H2_AHC1-like"/>
</dbReference>
<feature type="region of interest" description="Disordered" evidence="1">
    <location>
        <begin position="559"/>
        <end position="580"/>
    </location>
</feature>
<feature type="domain" description="AHC1-like C2H2 zinc-finger" evidence="2">
    <location>
        <begin position="296"/>
        <end position="347"/>
    </location>
</feature>
<dbReference type="Pfam" id="PF25909">
    <property type="entry name" value="zf-C2H2_AHC1"/>
    <property type="match status" value="1"/>
</dbReference>
<feature type="region of interest" description="Disordered" evidence="1">
    <location>
        <begin position="198"/>
        <end position="217"/>
    </location>
</feature>
<evidence type="ECO:0000256" key="1">
    <source>
        <dbReference type="SAM" id="MobiDB-lite"/>
    </source>
</evidence>
<dbReference type="EMBL" id="FWEW01003742">
    <property type="protein sequence ID" value="SLM40945.1"/>
    <property type="molecule type" value="Genomic_DNA"/>
</dbReference>
<feature type="region of interest" description="Disordered" evidence="1">
    <location>
        <begin position="593"/>
        <end position="718"/>
    </location>
</feature>
<accession>A0A1W5DD62</accession>
<evidence type="ECO:0000313" key="3">
    <source>
        <dbReference type="EMBL" id="SLM40945.1"/>
    </source>
</evidence>
<feature type="region of interest" description="Disordered" evidence="1">
    <location>
        <begin position="386"/>
        <end position="421"/>
    </location>
</feature>
<feature type="compositionally biased region" description="Low complexity" evidence="1">
    <location>
        <begin position="265"/>
        <end position="283"/>
    </location>
</feature>
<protein>
    <recommendedName>
        <fullName evidence="2">AHC1-like C2H2 zinc-finger domain-containing protein</fullName>
    </recommendedName>
</protein>
<keyword evidence="4" id="KW-1185">Reference proteome</keyword>
<reference evidence="4" key="1">
    <citation type="submission" date="2017-03" db="EMBL/GenBank/DDBJ databases">
        <authorList>
            <person name="Sharma R."/>
            <person name="Thines M."/>
        </authorList>
    </citation>
    <scope>NUCLEOTIDE SEQUENCE [LARGE SCALE GENOMIC DNA]</scope>
</reference>